<dbReference type="EMBL" id="CM056815">
    <property type="protein sequence ID" value="KAJ8629187.1"/>
    <property type="molecule type" value="Genomic_DNA"/>
</dbReference>
<accession>A0ACC2L6U7</accession>
<evidence type="ECO:0000313" key="2">
    <source>
        <dbReference type="Proteomes" id="UP001234297"/>
    </source>
</evidence>
<organism evidence="1 2">
    <name type="scientific">Persea americana</name>
    <name type="common">Avocado</name>
    <dbReference type="NCBI Taxonomy" id="3435"/>
    <lineage>
        <taxon>Eukaryota</taxon>
        <taxon>Viridiplantae</taxon>
        <taxon>Streptophyta</taxon>
        <taxon>Embryophyta</taxon>
        <taxon>Tracheophyta</taxon>
        <taxon>Spermatophyta</taxon>
        <taxon>Magnoliopsida</taxon>
        <taxon>Magnoliidae</taxon>
        <taxon>Laurales</taxon>
        <taxon>Lauraceae</taxon>
        <taxon>Persea</taxon>
    </lineage>
</organism>
<gene>
    <name evidence="1" type="ORF">MRB53_022510</name>
</gene>
<dbReference type="Proteomes" id="UP001234297">
    <property type="component" value="Chromosome 7"/>
</dbReference>
<protein>
    <submittedName>
        <fullName evidence="1">Uncharacterized protein</fullName>
    </submittedName>
</protein>
<name>A0ACC2L6U7_PERAE</name>
<sequence length="299" mass="33010">MDAAVEIDHYAILGLPSGEEGKKLSKDEIKKAYRAKALISHPDKNPNDPLAHSNFQKLKTSYEILSDATARAAFDALLAAKLDRLRHHARLDSKRRRMMDDLDQRERAAEAAPVDPAELGRRKEEAAAKKFQQEVARIREMYAKKMAEGTRKGDDRDTAVGANAEAGNELDKEKILKVSWEREGEDYSAARLKEVFGRFGEVEDVVIRAKGSKKRRSALIVMKSKAAAVSATRNMCGDLSNPLLVLPLHSNTADLPSASPAKYAEPETPNLGNLVGAGYQAYEDSILKKLQKAAEKQKS</sequence>
<proteinExistence type="predicted"/>
<comment type="caution">
    <text evidence="1">The sequence shown here is derived from an EMBL/GenBank/DDBJ whole genome shotgun (WGS) entry which is preliminary data.</text>
</comment>
<evidence type="ECO:0000313" key="1">
    <source>
        <dbReference type="EMBL" id="KAJ8629187.1"/>
    </source>
</evidence>
<keyword evidence="2" id="KW-1185">Reference proteome</keyword>
<reference evidence="1 2" key="1">
    <citation type="journal article" date="2022" name="Hortic Res">
        <title>A haplotype resolved chromosomal level avocado genome allows analysis of novel avocado genes.</title>
        <authorList>
            <person name="Nath O."/>
            <person name="Fletcher S.J."/>
            <person name="Hayward A."/>
            <person name="Shaw L.M."/>
            <person name="Masouleh A.K."/>
            <person name="Furtado A."/>
            <person name="Henry R.J."/>
            <person name="Mitter N."/>
        </authorList>
    </citation>
    <scope>NUCLEOTIDE SEQUENCE [LARGE SCALE GENOMIC DNA]</scope>
    <source>
        <strain evidence="2">cv. Hass</strain>
    </source>
</reference>